<dbReference type="Proteomes" id="UP001391051">
    <property type="component" value="Unassembled WGS sequence"/>
</dbReference>
<evidence type="ECO:0000313" key="2">
    <source>
        <dbReference type="Proteomes" id="UP001391051"/>
    </source>
</evidence>
<proteinExistence type="predicted"/>
<sequence length="419" mass="47118">MVFCGGIGCGMKSEGGPFNDMLTCGYQFSQQTSDTVRLPRKAEIFVRGSHVFVKIRASVSLYQLCKTRPSKRFSRQSWTLELRNPVTSPKHANPERKMLSLPEPTVYQSSKCFTTYGTMSYPDPKQLPSKGKPWSVLLSQDFIHKVDVIVPAESVDRIKEKLSNDTFAPKYNRVIMTLGEILNGEFFTQYIKIGQLKMYLDKETYQRAGLVGQPHGVKGKRGLKPRWVVEYDLRSPASFPGKKGFDRLVYACKNVFNQPLTWLFLNLSQTPDPDPLASFAPVKYTSSSFVTENHHTLIPVITPPQSCLGKGGKLDFEEFATDMYEWLSLIRLDSPRITAGDKIDPYLSRYSVPNTQGDPKPVTLCKVSWQGFIDPSWTRQVLVDLIVSTSSRSWFAMSTSSFEKGVAGKGGRLHSFATS</sequence>
<dbReference type="PANTHER" id="PTHR15396">
    <property type="entry name" value="RIBONUCLEASE P PROTEIN SUBUNIT P40"/>
    <property type="match status" value="1"/>
</dbReference>
<protein>
    <submittedName>
        <fullName evidence="1">Uncharacterized protein</fullName>
    </submittedName>
</protein>
<accession>A0ABR1QMV0</accession>
<dbReference type="EMBL" id="JAQQWE010000003">
    <property type="protein sequence ID" value="KAK7959674.1"/>
    <property type="molecule type" value="Genomic_DNA"/>
</dbReference>
<dbReference type="RefSeq" id="XP_066703377.1">
    <property type="nucleotide sequence ID" value="XM_066840750.1"/>
</dbReference>
<reference evidence="1 2" key="1">
    <citation type="submission" date="2023-01" db="EMBL/GenBank/DDBJ databases">
        <title>Analysis of 21 Apiospora genomes using comparative genomics revels a genus with tremendous synthesis potential of carbohydrate active enzymes and secondary metabolites.</title>
        <authorList>
            <person name="Sorensen T."/>
        </authorList>
    </citation>
    <scope>NUCLEOTIDE SEQUENCE [LARGE SCALE GENOMIC DNA]</scope>
    <source>
        <strain evidence="1 2">CBS 24483</strain>
    </source>
</reference>
<dbReference type="InterPro" id="IPR013893">
    <property type="entry name" value="RNase_P_Rpp40"/>
</dbReference>
<gene>
    <name evidence="1" type="ORF">PG986_004528</name>
</gene>
<dbReference type="PANTHER" id="PTHR15396:SF1">
    <property type="entry name" value="RIBONUCLEASE P PROTEIN SUBUNIT P40"/>
    <property type="match status" value="1"/>
</dbReference>
<comment type="caution">
    <text evidence="1">The sequence shown here is derived from an EMBL/GenBank/DDBJ whole genome shotgun (WGS) entry which is preliminary data.</text>
</comment>
<dbReference type="GeneID" id="92073812"/>
<keyword evidence="2" id="KW-1185">Reference proteome</keyword>
<organism evidence="1 2">
    <name type="scientific">Apiospora aurea</name>
    <dbReference type="NCBI Taxonomy" id="335848"/>
    <lineage>
        <taxon>Eukaryota</taxon>
        <taxon>Fungi</taxon>
        <taxon>Dikarya</taxon>
        <taxon>Ascomycota</taxon>
        <taxon>Pezizomycotina</taxon>
        <taxon>Sordariomycetes</taxon>
        <taxon>Xylariomycetidae</taxon>
        <taxon>Amphisphaeriales</taxon>
        <taxon>Apiosporaceae</taxon>
        <taxon>Apiospora</taxon>
    </lineage>
</organism>
<evidence type="ECO:0000313" key="1">
    <source>
        <dbReference type="EMBL" id="KAK7959674.1"/>
    </source>
</evidence>
<name>A0ABR1QMV0_9PEZI</name>
<dbReference type="Pfam" id="PF08584">
    <property type="entry name" value="Ribonuc_P_40"/>
    <property type="match status" value="1"/>
</dbReference>